<dbReference type="Pfam" id="PF22379">
    <property type="entry name" value="OB_MCM10"/>
    <property type="match status" value="1"/>
</dbReference>
<keyword evidence="4" id="KW-1185">Reference proteome</keyword>
<evidence type="ECO:0000313" key="3">
    <source>
        <dbReference type="EMBL" id="EEC50850.1"/>
    </source>
</evidence>
<reference evidence="3 4" key="1">
    <citation type="journal article" date="2008" name="Nature">
        <title>The Phaeodactylum genome reveals the evolutionary history of diatom genomes.</title>
        <authorList>
            <person name="Bowler C."/>
            <person name="Allen A.E."/>
            <person name="Badger J.H."/>
            <person name="Grimwood J."/>
            <person name="Jabbari K."/>
            <person name="Kuo A."/>
            <person name="Maheswari U."/>
            <person name="Martens C."/>
            <person name="Maumus F."/>
            <person name="Otillar R.P."/>
            <person name="Rayko E."/>
            <person name="Salamov A."/>
            <person name="Vandepoele K."/>
            <person name="Beszteri B."/>
            <person name="Gruber A."/>
            <person name="Heijde M."/>
            <person name="Katinka M."/>
            <person name="Mock T."/>
            <person name="Valentin K."/>
            <person name="Verret F."/>
            <person name="Berges J.A."/>
            <person name="Brownlee C."/>
            <person name="Cadoret J.P."/>
            <person name="Chiovitti A."/>
            <person name="Choi C.J."/>
            <person name="Coesel S."/>
            <person name="De Martino A."/>
            <person name="Detter J.C."/>
            <person name="Durkin C."/>
            <person name="Falciatore A."/>
            <person name="Fournet J."/>
            <person name="Haruta M."/>
            <person name="Huysman M.J."/>
            <person name="Jenkins B.D."/>
            <person name="Jiroutova K."/>
            <person name="Jorgensen R.E."/>
            <person name="Joubert Y."/>
            <person name="Kaplan A."/>
            <person name="Kroger N."/>
            <person name="Kroth P.G."/>
            <person name="La Roche J."/>
            <person name="Lindquist E."/>
            <person name="Lommer M."/>
            <person name="Martin-Jezequel V."/>
            <person name="Lopez P.J."/>
            <person name="Lucas S."/>
            <person name="Mangogna M."/>
            <person name="McGinnis K."/>
            <person name="Medlin L.K."/>
            <person name="Montsant A."/>
            <person name="Oudot-Le Secq M.P."/>
            <person name="Napoli C."/>
            <person name="Obornik M."/>
            <person name="Parker M.S."/>
            <person name="Petit J.L."/>
            <person name="Porcel B.M."/>
            <person name="Poulsen N."/>
            <person name="Robison M."/>
            <person name="Rychlewski L."/>
            <person name="Rynearson T.A."/>
            <person name="Schmutz J."/>
            <person name="Shapiro H."/>
            <person name="Siaut M."/>
            <person name="Stanley M."/>
            <person name="Sussman M.R."/>
            <person name="Taylor A.R."/>
            <person name="Vardi A."/>
            <person name="von Dassow P."/>
            <person name="Vyverman W."/>
            <person name="Willis A."/>
            <person name="Wyrwicz L.S."/>
            <person name="Rokhsar D.S."/>
            <person name="Weissenbach J."/>
            <person name="Armbrust E.V."/>
            <person name="Green B.R."/>
            <person name="Van de Peer Y."/>
            <person name="Grigoriev I.V."/>
        </authorList>
    </citation>
    <scope>NUCLEOTIDE SEQUENCE [LARGE SCALE GENOMIC DNA]</scope>
    <source>
        <strain evidence="3 4">CCAP 1055/1</strain>
    </source>
</reference>
<sequence length="685" mass="74762">MDHLLALMEDEPLEDNSKSSHSKIPEHIVRQARNVSLEQKTTPALATDIQDAVHLEPQHQLSLSVDGRVGIRMIKRKISGSQLLDILTAHPYQSPASLAAMSLEYLNRLLLEPASIIDQATVCGRTNVMTVGIVFSNSGTRVASSGNAYCVVTLGSLNTGPAVSVLLFGSAYGKHCRSCIPGKVVALVNPRLIPAKGAAQGDTSISFSVNEERQLLDVADARDYGTCKAAVRGKNDNGHWVAGGKFCGHFVDKRISEYCNPHRKQANVKTGTANHTSTSALQNLRNQAVAFPRIQTRVMIPPGGVKPFQTPKQQTKLRSAQMMSDFLAQSTAPGAGCLLPFQQPTLSRSQPAMNKNTILNPKQSATKSVEIPGRGLLNPYAKGASSTASSHARGGFSPPNSVRIQDTTIRKPFTVNRVSPPASTSHSVTEDWLQKASKKRTPLGNAHNQKRQRRFVNTDTRNFNGSVPVPKPSQMFQTARITKRVPMIQTSDVKEKARAAQVLSQQQILACRLREQDGGGSQSSVFKASRPLSGADCSAVRQQDRREEFYALLDDIDIQNASAATSQFADEVSAEEYARSRRVVTELEEQEGKKQSKVAKSKTLGDKDKTAIRKEWYCQQCRKSSPFKPAGCVRRGHSVATKREIVQAKSTSERRLDLASKDANDGGLTLGSGIEWSANRWSRFN</sequence>
<dbReference type="InterPro" id="IPR055065">
    <property type="entry name" value="OB_MCM10"/>
</dbReference>
<dbReference type="EMBL" id="CM000606">
    <property type="protein sequence ID" value="EEC50850.1"/>
    <property type="molecule type" value="Genomic_DNA"/>
</dbReference>
<dbReference type="InParanoid" id="B7FST4"/>
<gene>
    <name evidence="3" type="ORF">PHATRDRAFT_32848</name>
</gene>
<dbReference type="InterPro" id="IPR040184">
    <property type="entry name" value="Mcm10"/>
</dbReference>
<accession>B7FST4</accession>
<dbReference type="AlphaFoldDB" id="B7FST4"/>
<feature type="region of interest" description="Disordered" evidence="1">
    <location>
        <begin position="380"/>
        <end position="451"/>
    </location>
</feature>
<feature type="compositionally biased region" description="Polar residues" evidence="1">
    <location>
        <begin position="398"/>
        <end position="407"/>
    </location>
</feature>
<dbReference type="PANTHER" id="PTHR13454:SF11">
    <property type="entry name" value="PROTEIN MCM10 HOMOLOG"/>
    <property type="match status" value="1"/>
</dbReference>
<evidence type="ECO:0000313" key="4">
    <source>
        <dbReference type="Proteomes" id="UP000000759"/>
    </source>
</evidence>
<dbReference type="InterPro" id="IPR012340">
    <property type="entry name" value="NA-bd_OB-fold"/>
</dbReference>
<dbReference type="HOGENOM" id="CLU_401992_0_0_1"/>
<dbReference type="GO" id="GO:0003697">
    <property type="term" value="F:single-stranded DNA binding"/>
    <property type="evidence" value="ECO:0007669"/>
    <property type="project" value="InterPro"/>
</dbReference>
<feature type="domain" description="MCM10 OB-fold" evidence="2">
    <location>
        <begin position="128"/>
        <end position="216"/>
    </location>
</feature>
<dbReference type="GeneID" id="7197476"/>
<dbReference type="GO" id="GO:0006270">
    <property type="term" value="P:DNA replication initiation"/>
    <property type="evidence" value="ECO:0007669"/>
    <property type="project" value="InterPro"/>
</dbReference>
<dbReference type="OMA" id="GIEWSAN"/>
<dbReference type="KEGG" id="pti:PHATRDRAFT_32848"/>
<dbReference type="Proteomes" id="UP000000759">
    <property type="component" value="Chromosome 2"/>
</dbReference>
<dbReference type="GO" id="GO:0003688">
    <property type="term" value="F:DNA replication origin binding"/>
    <property type="evidence" value="ECO:0007669"/>
    <property type="project" value="TreeGrafter"/>
</dbReference>
<name>B7FST4_PHATC</name>
<dbReference type="GO" id="GO:0043596">
    <property type="term" value="C:nuclear replication fork"/>
    <property type="evidence" value="ECO:0007669"/>
    <property type="project" value="TreeGrafter"/>
</dbReference>
<evidence type="ECO:0000259" key="2">
    <source>
        <dbReference type="Pfam" id="PF22379"/>
    </source>
</evidence>
<dbReference type="eggNOG" id="KOG3056">
    <property type="taxonomic scope" value="Eukaryota"/>
</dbReference>
<evidence type="ECO:0000256" key="1">
    <source>
        <dbReference type="SAM" id="MobiDB-lite"/>
    </source>
</evidence>
<dbReference type="Gene3D" id="2.40.50.140">
    <property type="entry name" value="Nucleic acid-binding proteins"/>
    <property type="match status" value="1"/>
</dbReference>
<dbReference type="STRING" id="556484.B7FST4"/>
<dbReference type="OrthoDB" id="273123at2759"/>
<protein>
    <recommendedName>
        <fullName evidence="2">MCM10 OB-fold domain-containing protein</fullName>
    </recommendedName>
</protein>
<proteinExistence type="predicted"/>
<dbReference type="RefSeq" id="XP_002178036.1">
    <property type="nucleotide sequence ID" value="XM_002178000.1"/>
</dbReference>
<organism evidence="3 4">
    <name type="scientific">Phaeodactylum tricornutum (strain CCAP 1055/1)</name>
    <dbReference type="NCBI Taxonomy" id="556484"/>
    <lineage>
        <taxon>Eukaryota</taxon>
        <taxon>Sar</taxon>
        <taxon>Stramenopiles</taxon>
        <taxon>Ochrophyta</taxon>
        <taxon>Bacillariophyta</taxon>
        <taxon>Bacillariophyceae</taxon>
        <taxon>Bacillariophycidae</taxon>
        <taxon>Naviculales</taxon>
        <taxon>Phaeodactylaceae</taxon>
        <taxon>Phaeodactylum</taxon>
    </lineage>
</organism>
<dbReference type="PaxDb" id="2850-Phatr32848"/>
<reference evidence="4" key="2">
    <citation type="submission" date="2008-08" db="EMBL/GenBank/DDBJ databases">
        <authorList>
            <consortium name="Diatom Consortium"/>
            <person name="Grigoriev I."/>
            <person name="Grimwood J."/>
            <person name="Kuo A."/>
            <person name="Otillar R.P."/>
            <person name="Salamov A."/>
            <person name="Detter J.C."/>
            <person name="Lindquist E."/>
            <person name="Shapiro H."/>
            <person name="Lucas S."/>
            <person name="Glavina del Rio T."/>
            <person name="Pitluck S."/>
            <person name="Rokhsar D."/>
            <person name="Bowler C."/>
        </authorList>
    </citation>
    <scope>GENOME REANNOTATION</scope>
    <source>
        <strain evidence="4">CCAP 1055/1</strain>
    </source>
</reference>
<dbReference type="PANTHER" id="PTHR13454">
    <property type="entry name" value="PROTEIN MCM10 HOMOLOG"/>
    <property type="match status" value="1"/>
</dbReference>